<reference evidence="2" key="1">
    <citation type="submission" date="2019-10" db="EMBL/GenBank/DDBJ databases">
        <authorList>
            <consortium name="DOE Joint Genome Institute"/>
            <person name="Kuo A."/>
            <person name="Miyauchi S."/>
            <person name="Kiss E."/>
            <person name="Drula E."/>
            <person name="Kohler A."/>
            <person name="Sanchez-Garcia M."/>
            <person name="Andreopoulos B."/>
            <person name="Barry K.W."/>
            <person name="Bonito G."/>
            <person name="Buee M."/>
            <person name="Carver A."/>
            <person name="Chen C."/>
            <person name="Cichocki N."/>
            <person name="Clum A."/>
            <person name="Culley D."/>
            <person name="Crous P.W."/>
            <person name="Fauchery L."/>
            <person name="Girlanda M."/>
            <person name="Hayes R."/>
            <person name="Keri Z."/>
            <person name="LaButti K."/>
            <person name="Lipzen A."/>
            <person name="Lombard V."/>
            <person name="Magnuson J."/>
            <person name="Maillard F."/>
            <person name="Morin E."/>
            <person name="Murat C."/>
            <person name="Nolan M."/>
            <person name="Ohm R."/>
            <person name="Pangilinan J."/>
            <person name="Pereira M."/>
            <person name="Perotto S."/>
            <person name="Peter M."/>
            <person name="Riley R."/>
            <person name="Sitrit Y."/>
            <person name="Stielow B."/>
            <person name="Szollosi G."/>
            <person name="Zifcakova L."/>
            <person name="Stursova M."/>
            <person name="Spatafora J.W."/>
            <person name="Tedersoo L."/>
            <person name="Vaario L.-M."/>
            <person name="Yamada A."/>
            <person name="Yan M."/>
            <person name="Wang P."/>
            <person name="Xu J."/>
            <person name="Bruns T."/>
            <person name="Baldrian P."/>
            <person name="Vilgalys R."/>
            <person name="Henrissat B."/>
            <person name="Grigoriev I.V."/>
            <person name="Hibbett D."/>
            <person name="Nagy L.G."/>
            <person name="Martin F.M."/>
        </authorList>
    </citation>
    <scope>NUCLEOTIDE SEQUENCE</scope>
    <source>
        <strain evidence="2">BED1</strain>
    </source>
</reference>
<dbReference type="EMBL" id="WHUW01000033">
    <property type="protein sequence ID" value="KAF8433563.1"/>
    <property type="molecule type" value="Genomic_DNA"/>
</dbReference>
<evidence type="ECO:0000256" key="1">
    <source>
        <dbReference type="SAM" id="MobiDB-lite"/>
    </source>
</evidence>
<evidence type="ECO:0000313" key="2">
    <source>
        <dbReference type="EMBL" id="KAF8433563.1"/>
    </source>
</evidence>
<comment type="caution">
    <text evidence="2">The sequence shown here is derived from an EMBL/GenBank/DDBJ whole genome shotgun (WGS) entry which is preliminary data.</text>
</comment>
<organism evidence="2 3">
    <name type="scientific">Boletus edulis BED1</name>
    <dbReference type="NCBI Taxonomy" id="1328754"/>
    <lineage>
        <taxon>Eukaryota</taxon>
        <taxon>Fungi</taxon>
        <taxon>Dikarya</taxon>
        <taxon>Basidiomycota</taxon>
        <taxon>Agaricomycotina</taxon>
        <taxon>Agaricomycetes</taxon>
        <taxon>Agaricomycetidae</taxon>
        <taxon>Boletales</taxon>
        <taxon>Boletineae</taxon>
        <taxon>Boletaceae</taxon>
        <taxon>Boletoideae</taxon>
        <taxon>Boletus</taxon>
    </lineage>
</organism>
<keyword evidence="3" id="KW-1185">Reference proteome</keyword>
<dbReference type="AlphaFoldDB" id="A0AAD4GA55"/>
<reference evidence="2" key="2">
    <citation type="journal article" date="2020" name="Nat. Commun.">
        <title>Large-scale genome sequencing of mycorrhizal fungi provides insights into the early evolution of symbiotic traits.</title>
        <authorList>
            <person name="Miyauchi S."/>
            <person name="Kiss E."/>
            <person name="Kuo A."/>
            <person name="Drula E."/>
            <person name="Kohler A."/>
            <person name="Sanchez-Garcia M."/>
            <person name="Morin E."/>
            <person name="Andreopoulos B."/>
            <person name="Barry K.W."/>
            <person name="Bonito G."/>
            <person name="Buee M."/>
            <person name="Carver A."/>
            <person name="Chen C."/>
            <person name="Cichocki N."/>
            <person name="Clum A."/>
            <person name="Culley D."/>
            <person name="Crous P.W."/>
            <person name="Fauchery L."/>
            <person name="Girlanda M."/>
            <person name="Hayes R.D."/>
            <person name="Keri Z."/>
            <person name="LaButti K."/>
            <person name="Lipzen A."/>
            <person name="Lombard V."/>
            <person name="Magnuson J."/>
            <person name="Maillard F."/>
            <person name="Murat C."/>
            <person name="Nolan M."/>
            <person name="Ohm R.A."/>
            <person name="Pangilinan J."/>
            <person name="Pereira M.F."/>
            <person name="Perotto S."/>
            <person name="Peter M."/>
            <person name="Pfister S."/>
            <person name="Riley R."/>
            <person name="Sitrit Y."/>
            <person name="Stielow J.B."/>
            <person name="Szollosi G."/>
            <person name="Zifcakova L."/>
            <person name="Stursova M."/>
            <person name="Spatafora J.W."/>
            <person name="Tedersoo L."/>
            <person name="Vaario L.M."/>
            <person name="Yamada A."/>
            <person name="Yan M."/>
            <person name="Wang P."/>
            <person name="Xu J."/>
            <person name="Bruns T."/>
            <person name="Baldrian P."/>
            <person name="Vilgalys R."/>
            <person name="Dunand C."/>
            <person name="Henrissat B."/>
            <person name="Grigoriev I.V."/>
            <person name="Hibbett D."/>
            <person name="Nagy L.G."/>
            <person name="Martin F.M."/>
        </authorList>
    </citation>
    <scope>NUCLEOTIDE SEQUENCE</scope>
    <source>
        <strain evidence="2">BED1</strain>
    </source>
</reference>
<name>A0AAD4GA55_BOLED</name>
<feature type="region of interest" description="Disordered" evidence="1">
    <location>
        <begin position="1"/>
        <end position="37"/>
    </location>
</feature>
<dbReference type="Proteomes" id="UP001194468">
    <property type="component" value="Unassembled WGS sequence"/>
</dbReference>
<gene>
    <name evidence="2" type="ORF">L210DRAFT_3556476</name>
</gene>
<evidence type="ECO:0000313" key="3">
    <source>
        <dbReference type="Proteomes" id="UP001194468"/>
    </source>
</evidence>
<accession>A0AAD4GA55</accession>
<proteinExistence type="predicted"/>
<sequence length="60" mass="6884">MLKARIESETAVHRHTPPLRGLSPVPDSISDIDPHSHRPQFMDESHIFWCHSCRGELVIL</sequence>
<feature type="compositionally biased region" description="Basic and acidic residues" evidence="1">
    <location>
        <begin position="1"/>
        <end position="12"/>
    </location>
</feature>
<protein>
    <submittedName>
        <fullName evidence="2">Uncharacterized protein</fullName>
    </submittedName>
</protein>